<feature type="compositionally biased region" description="Pro residues" evidence="2">
    <location>
        <begin position="82"/>
        <end position="94"/>
    </location>
</feature>
<dbReference type="AlphaFoldDB" id="A0A0D2Q7V2"/>
<dbReference type="PANTHER" id="PTHR46551">
    <property type="entry name" value="SAP DOMAIN-CONTAINING RIBONUCLEOPROTEIN"/>
    <property type="match status" value="1"/>
</dbReference>
<accession>A0A0D2Q7V2</accession>
<evidence type="ECO:0000313" key="3">
    <source>
        <dbReference type="EMBL" id="KJA27800.1"/>
    </source>
</evidence>
<evidence type="ECO:0000313" key="4">
    <source>
        <dbReference type="Proteomes" id="UP000054270"/>
    </source>
</evidence>
<dbReference type="OMA" id="HEERYIE"/>
<reference evidence="4" key="1">
    <citation type="submission" date="2014-04" db="EMBL/GenBank/DDBJ databases">
        <title>Evolutionary Origins and Diversification of the Mycorrhizal Mutualists.</title>
        <authorList>
            <consortium name="DOE Joint Genome Institute"/>
            <consortium name="Mycorrhizal Genomics Consortium"/>
            <person name="Kohler A."/>
            <person name="Kuo A."/>
            <person name="Nagy L.G."/>
            <person name="Floudas D."/>
            <person name="Copeland A."/>
            <person name="Barry K.W."/>
            <person name="Cichocki N."/>
            <person name="Veneault-Fourrey C."/>
            <person name="LaButti K."/>
            <person name="Lindquist E.A."/>
            <person name="Lipzen A."/>
            <person name="Lundell T."/>
            <person name="Morin E."/>
            <person name="Murat C."/>
            <person name="Riley R."/>
            <person name="Ohm R."/>
            <person name="Sun H."/>
            <person name="Tunlid A."/>
            <person name="Henrissat B."/>
            <person name="Grigoriev I.V."/>
            <person name="Hibbett D.S."/>
            <person name="Martin F."/>
        </authorList>
    </citation>
    <scope>NUCLEOTIDE SEQUENCE [LARGE SCALE GENOMIC DNA]</scope>
    <source>
        <strain evidence="4">FD-334 SS-4</strain>
    </source>
</reference>
<dbReference type="PANTHER" id="PTHR46551:SF1">
    <property type="entry name" value="SAP DOMAIN-CONTAINING RIBONUCLEOPROTEIN"/>
    <property type="match status" value="1"/>
</dbReference>
<dbReference type="Proteomes" id="UP000054270">
    <property type="component" value="Unassembled WGS sequence"/>
</dbReference>
<proteinExistence type="predicted"/>
<keyword evidence="1" id="KW-0597">Phosphoprotein</keyword>
<sequence length="231" mass="24256">MDAKLKALKVQELKAVLARAQLTAPARATKSDLVARILAAPPALAAYAAIYPPDDLLAPPEEVDWDADQPEPAPVVVAETPAPAPKAAPVPAPTPTTTTTVDDPELAARMARAARFGIPVVEPAAAPAPKKAPAGVDPKALEARAARFGLKPAAAPADKRKRGAPPAEVVDEEELARRKKRAERFGVPVRAPLPDSPPPLTPRRRRPSAVYRTCSLYPPPAAARIHAVSCV</sequence>
<dbReference type="GO" id="GO:0005634">
    <property type="term" value="C:nucleus"/>
    <property type="evidence" value="ECO:0007669"/>
    <property type="project" value="TreeGrafter"/>
</dbReference>
<evidence type="ECO:0000256" key="2">
    <source>
        <dbReference type="SAM" id="MobiDB-lite"/>
    </source>
</evidence>
<dbReference type="OrthoDB" id="445357at2759"/>
<dbReference type="EMBL" id="KN817523">
    <property type="protein sequence ID" value="KJA27800.1"/>
    <property type="molecule type" value="Genomic_DNA"/>
</dbReference>
<name>A0A0D2Q7V2_HYPSF</name>
<feature type="region of interest" description="Disordered" evidence="2">
    <location>
        <begin position="149"/>
        <end position="207"/>
    </location>
</feature>
<dbReference type="STRING" id="945553.A0A0D2Q7V2"/>
<evidence type="ECO:0008006" key="5">
    <source>
        <dbReference type="Google" id="ProtNLM"/>
    </source>
</evidence>
<protein>
    <recommendedName>
        <fullName evidence="5">THO1-MOS11 C-terminal domain-containing protein</fullName>
    </recommendedName>
</protein>
<gene>
    <name evidence="3" type="ORF">HYPSUDRAFT_197959</name>
</gene>
<feature type="region of interest" description="Disordered" evidence="2">
    <location>
        <begin position="82"/>
        <end position="101"/>
    </location>
</feature>
<organism evidence="3 4">
    <name type="scientific">Hypholoma sublateritium (strain FD-334 SS-4)</name>
    <dbReference type="NCBI Taxonomy" id="945553"/>
    <lineage>
        <taxon>Eukaryota</taxon>
        <taxon>Fungi</taxon>
        <taxon>Dikarya</taxon>
        <taxon>Basidiomycota</taxon>
        <taxon>Agaricomycotina</taxon>
        <taxon>Agaricomycetes</taxon>
        <taxon>Agaricomycetidae</taxon>
        <taxon>Agaricales</taxon>
        <taxon>Agaricineae</taxon>
        <taxon>Strophariaceae</taxon>
        <taxon>Hypholoma</taxon>
    </lineage>
</organism>
<dbReference type="InterPro" id="IPR052240">
    <property type="entry name" value="SAP_domain_ribonucleoprotein"/>
</dbReference>
<evidence type="ECO:0000256" key="1">
    <source>
        <dbReference type="ARBA" id="ARBA00022553"/>
    </source>
</evidence>
<dbReference type="GO" id="GO:0016973">
    <property type="term" value="P:poly(A)+ mRNA export from nucleus"/>
    <property type="evidence" value="ECO:0007669"/>
    <property type="project" value="TreeGrafter"/>
</dbReference>
<keyword evidence="4" id="KW-1185">Reference proteome</keyword>